<dbReference type="InterPro" id="IPR035919">
    <property type="entry name" value="EAL_sf"/>
</dbReference>
<dbReference type="Pfam" id="PF00563">
    <property type="entry name" value="EAL"/>
    <property type="match status" value="1"/>
</dbReference>
<feature type="domain" description="EAL" evidence="1">
    <location>
        <begin position="1"/>
        <end position="212"/>
    </location>
</feature>
<dbReference type="InterPro" id="IPR052340">
    <property type="entry name" value="RNase_Y/CdgJ"/>
</dbReference>
<dbReference type="STRING" id="267850.ADINL_2224"/>
<dbReference type="RefSeq" id="WP_051632745.1">
    <property type="nucleotide sequence ID" value="NZ_JMSZ01000032.1"/>
</dbReference>
<dbReference type="SUPFAM" id="SSF109604">
    <property type="entry name" value="HD-domain/PDEase-like"/>
    <property type="match status" value="1"/>
</dbReference>
<dbReference type="InterPro" id="IPR013976">
    <property type="entry name" value="HDOD"/>
</dbReference>
<dbReference type="PIRSF" id="PIRSF003180">
    <property type="entry name" value="DiGMPpdiest_YuxH"/>
    <property type="match status" value="1"/>
</dbReference>
<gene>
    <name evidence="3" type="ORF">ADINL_2224</name>
</gene>
<dbReference type="InterPro" id="IPR001633">
    <property type="entry name" value="EAL_dom"/>
</dbReference>
<feature type="domain" description="HDOD" evidence="2">
    <location>
        <begin position="207"/>
        <end position="393"/>
    </location>
</feature>
<dbReference type="InterPro" id="IPR014408">
    <property type="entry name" value="dGMP_Pdiesterase_EAL/HD-GYP"/>
</dbReference>
<accession>A0A063Y1R8</accession>
<proteinExistence type="predicted"/>
<evidence type="ECO:0000313" key="4">
    <source>
        <dbReference type="Proteomes" id="UP000027318"/>
    </source>
</evidence>
<organism evidence="3 4">
    <name type="scientific">Nitrincola lacisaponensis</name>
    <dbReference type="NCBI Taxonomy" id="267850"/>
    <lineage>
        <taxon>Bacteria</taxon>
        <taxon>Pseudomonadati</taxon>
        <taxon>Pseudomonadota</taxon>
        <taxon>Gammaproteobacteria</taxon>
        <taxon>Oceanospirillales</taxon>
        <taxon>Oceanospirillaceae</taxon>
        <taxon>Nitrincola</taxon>
    </lineage>
</organism>
<dbReference type="Gene3D" id="1.10.3210.10">
    <property type="entry name" value="Hypothetical protein af1432"/>
    <property type="match status" value="1"/>
</dbReference>
<evidence type="ECO:0000259" key="2">
    <source>
        <dbReference type="PROSITE" id="PS51833"/>
    </source>
</evidence>
<reference evidence="3 4" key="1">
    <citation type="journal article" date="2005" name="Int. J. Syst. Evol. Microbiol.">
        <title>Nitrincola lacisaponensis gen. nov., sp. nov., a novel alkaliphilic bacterium isolated from an alkaline, saline lake.</title>
        <authorList>
            <person name="Dimitriu P.A."/>
            <person name="Shukla S.K."/>
            <person name="Conradt J."/>
            <person name="Marquez M.C."/>
            <person name="Ventosa A."/>
            <person name="Maglia A."/>
            <person name="Peyton B.M."/>
            <person name="Pinkart H.C."/>
            <person name="Mormile M.R."/>
        </authorList>
    </citation>
    <scope>NUCLEOTIDE SEQUENCE [LARGE SCALE GENOMIC DNA]</scope>
    <source>
        <strain evidence="3 4">4CA</strain>
    </source>
</reference>
<dbReference type="EMBL" id="JMSZ01000032">
    <property type="protein sequence ID" value="KDE39095.1"/>
    <property type="molecule type" value="Genomic_DNA"/>
</dbReference>
<keyword evidence="4" id="KW-1185">Reference proteome</keyword>
<dbReference type="OrthoDB" id="9804751at2"/>
<evidence type="ECO:0000259" key="1">
    <source>
        <dbReference type="PROSITE" id="PS50883"/>
    </source>
</evidence>
<dbReference type="PANTHER" id="PTHR33525:SF4">
    <property type="entry name" value="CYCLIC DI-GMP PHOSPHODIESTERASE CDGJ"/>
    <property type="match status" value="1"/>
</dbReference>
<dbReference type="AlphaFoldDB" id="A0A063Y1R8"/>
<comment type="caution">
    <text evidence="3">The sequence shown here is derived from an EMBL/GenBank/DDBJ whole genome shotgun (WGS) entry which is preliminary data.</text>
</comment>
<dbReference type="SUPFAM" id="SSF141868">
    <property type="entry name" value="EAL domain-like"/>
    <property type="match status" value="1"/>
</dbReference>
<dbReference type="Gene3D" id="3.20.20.450">
    <property type="entry name" value="EAL domain"/>
    <property type="match status" value="1"/>
</dbReference>
<sequence length="414" mass="46556">MPETLKRQSSDYCLALQPICDQHLRHVGDELLYRSSQHARSAQIEDPLVATARVSHMAFYEMGVEALTGSRQLFFNVPREWLFNPDLLPPVTERVVLEILEDIAGDAEVIEALQQIKSLGYCIALDDFVVTQATLPLLDVADIVKVDVLNDGIRDADLAIYQSRGLTLLAEKVEDFKTFQHCRDLGFTLFQGYFYAHPEIRPSQFNRNGNKTAQLRLLAVLQDENAEFEVLEPLLAQDPQLCIRLLRLCNSPLYRRECVIASLRQAMILVGFSRLRKLIVVVMLADSNPFNQLMLPKALTRASMCEKLAAETHADSPDSAFLVGILSMMDILLEEPLDKLCVQLPLSEEVKLALLKRQGRLGEILRLTIAFEEARLGSASQTVVERLNRCYLSSVSWANQLLGEVSRSSADQKS</sequence>
<name>A0A063Y1R8_9GAMM</name>
<dbReference type="Pfam" id="PF08668">
    <property type="entry name" value="HDOD"/>
    <property type="match status" value="1"/>
</dbReference>
<protein>
    <submittedName>
        <fullName evidence="3">Putative signal transduction protein</fullName>
    </submittedName>
</protein>
<dbReference type="Proteomes" id="UP000027318">
    <property type="component" value="Unassembled WGS sequence"/>
</dbReference>
<dbReference type="PANTHER" id="PTHR33525">
    <property type="match status" value="1"/>
</dbReference>
<dbReference type="PROSITE" id="PS50883">
    <property type="entry name" value="EAL"/>
    <property type="match status" value="1"/>
</dbReference>
<dbReference type="PROSITE" id="PS51833">
    <property type="entry name" value="HDOD"/>
    <property type="match status" value="1"/>
</dbReference>
<evidence type="ECO:0000313" key="3">
    <source>
        <dbReference type="EMBL" id="KDE39095.1"/>
    </source>
</evidence>
<dbReference type="SMART" id="SM00052">
    <property type="entry name" value="EAL"/>
    <property type="match status" value="1"/>
</dbReference>